<sequence length="100" mass="11194">MQAPLSFSSKAESLGKIQLRCQCIRTHSDFIHPKFFANIQYIPAGPLCDTPEVIAEMKQGNEICLDPNANWVKIIIQKILSSKNKGDKPKENINPEMQGP</sequence>
<feature type="domain" description="Chemokine interleukin-8-like" evidence="5">
    <location>
        <begin position="18"/>
        <end position="79"/>
    </location>
</feature>
<proteinExistence type="inferred from homology"/>
<dbReference type="Gene3D" id="2.40.50.40">
    <property type="match status" value="1"/>
</dbReference>
<dbReference type="GeneTree" id="ENSGT00940000160757"/>
<evidence type="ECO:0000256" key="3">
    <source>
        <dbReference type="ARBA" id="ARBA00022514"/>
    </source>
</evidence>
<keyword evidence="3" id="KW-0202">Cytokine</keyword>
<dbReference type="PANTHER" id="PTHR12015:SF198">
    <property type="entry name" value="PLATELET BASIC PROTEIN"/>
    <property type="match status" value="1"/>
</dbReference>
<reference evidence="6" key="2">
    <citation type="submission" date="2025-08" db="UniProtKB">
        <authorList>
            <consortium name="Ensembl"/>
        </authorList>
    </citation>
    <scope>IDENTIFICATION</scope>
    <source>
        <strain evidence="6">Glennie</strain>
    </source>
</reference>
<name>A0A6I8PA82_ORNAN</name>
<evidence type="ECO:0000256" key="1">
    <source>
        <dbReference type="ARBA" id="ARBA00004613"/>
    </source>
</evidence>
<dbReference type="Proteomes" id="UP000002279">
    <property type="component" value="Chromosome 10"/>
</dbReference>
<evidence type="ECO:0000256" key="4">
    <source>
        <dbReference type="ARBA" id="ARBA00022525"/>
    </source>
</evidence>
<comment type="similarity">
    <text evidence="2">Belongs to the intercrine alpha (chemokine CxC) family.</text>
</comment>
<dbReference type="Ensembl" id="ENSOANT00000065397.1">
    <property type="protein sequence ID" value="ENSOANP00000049151.1"/>
    <property type="gene ID" value="ENSOANG00000040374.1"/>
</dbReference>
<dbReference type="Pfam" id="PF00048">
    <property type="entry name" value="IL8"/>
    <property type="match status" value="1"/>
</dbReference>
<keyword evidence="7" id="KW-1185">Reference proteome</keyword>
<dbReference type="GO" id="GO:0061844">
    <property type="term" value="P:antimicrobial humoral immune response mediated by antimicrobial peptide"/>
    <property type="evidence" value="ECO:0000318"/>
    <property type="project" value="GO_Central"/>
</dbReference>
<dbReference type="PANTHER" id="PTHR12015">
    <property type="entry name" value="SMALL INDUCIBLE CYTOKINE A"/>
    <property type="match status" value="1"/>
</dbReference>
<dbReference type="CDD" id="cd00273">
    <property type="entry name" value="Chemokine_CXC"/>
    <property type="match status" value="1"/>
</dbReference>
<dbReference type="SUPFAM" id="SSF54117">
    <property type="entry name" value="Interleukin 8-like chemokines"/>
    <property type="match status" value="1"/>
</dbReference>
<dbReference type="PRINTS" id="PR00437">
    <property type="entry name" value="SMALLCYTKCXC"/>
</dbReference>
<dbReference type="GO" id="GO:0045236">
    <property type="term" value="F:CXCR chemokine receptor binding"/>
    <property type="evidence" value="ECO:0000318"/>
    <property type="project" value="GO_Central"/>
</dbReference>
<dbReference type="GO" id="GO:0006954">
    <property type="term" value="P:inflammatory response"/>
    <property type="evidence" value="ECO:0000318"/>
    <property type="project" value="GO_Central"/>
</dbReference>
<evidence type="ECO:0000259" key="5">
    <source>
        <dbReference type="SMART" id="SM00199"/>
    </source>
</evidence>
<reference evidence="6 7" key="1">
    <citation type="journal article" date="2008" name="Nature">
        <title>Genome analysis of the platypus reveals unique signatures of evolution.</title>
        <authorList>
            <person name="Warren W.C."/>
            <person name="Hillier L.W."/>
            <person name="Marshall Graves J.A."/>
            <person name="Birney E."/>
            <person name="Ponting C.P."/>
            <person name="Grutzner F."/>
            <person name="Belov K."/>
            <person name="Miller W."/>
            <person name="Clarke L."/>
            <person name="Chinwalla A.T."/>
            <person name="Yang S.P."/>
            <person name="Heger A."/>
            <person name="Locke D.P."/>
            <person name="Miethke P."/>
            <person name="Waters P.D."/>
            <person name="Veyrunes F."/>
            <person name="Fulton L."/>
            <person name="Fulton B."/>
            <person name="Graves T."/>
            <person name="Wallis J."/>
            <person name="Puente X.S."/>
            <person name="Lopez-Otin C."/>
            <person name="Ordonez G.R."/>
            <person name="Eichler E.E."/>
            <person name="Chen L."/>
            <person name="Cheng Z."/>
            <person name="Deakin J.E."/>
            <person name="Alsop A."/>
            <person name="Thompson K."/>
            <person name="Kirby P."/>
            <person name="Papenfuss A.T."/>
            <person name="Wakefield M.J."/>
            <person name="Olender T."/>
            <person name="Lancet D."/>
            <person name="Huttley G.A."/>
            <person name="Smit A.F."/>
            <person name="Pask A."/>
            <person name="Temple-Smith P."/>
            <person name="Batzer M.A."/>
            <person name="Walker J.A."/>
            <person name="Konkel M.K."/>
            <person name="Harris R.S."/>
            <person name="Whittington C.M."/>
            <person name="Wong E.S."/>
            <person name="Gemmell N.J."/>
            <person name="Buschiazzo E."/>
            <person name="Vargas Jentzsch I.M."/>
            <person name="Merkel A."/>
            <person name="Schmitz J."/>
            <person name="Zemann A."/>
            <person name="Churakov G."/>
            <person name="Kriegs J.O."/>
            <person name="Brosius J."/>
            <person name="Murchison E.P."/>
            <person name="Sachidanandam R."/>
            <person name="Smith C."/>
            <person name="Hannon G.J."/>
            <person name="Tsend-Ayush E."/>
            <person name="McMillan D."/>
            <person name="Attenborough R."/>
            <person name="Rens W."/>
            <person name="Ferguson-Smith M."/>
            <person name="Lefevre C.M."/>
            <person name="Sharp J.A."/>
            <person name="Nicholas K.R."/>
            <person name="Ray D.A."/>
            <person name="Kube M."/>
            <person name="Reinhardt R."/>
            <person name="Pringle T.H."/>
            <person name="Taylor J."/>
            <person name="Jones R.C."/>
            <person name="Nixon B."/>
            <person name="Dacheux J.L."/>
            <person name="Niwa H."/>
            <person name="Sekita Y."/>
            <person name="Huang X."/>
            <person name="Stark A."/>
            <person name="Kheradpour P."/>
            <person name="Kellis M."/>
            <person name="Flicek P."/>
            <person name="Chen Y."/>
            <person name="Webber C."/>
            <person name="Hardison R."/>
            <person name="Nelson J."/>
            <person name="Hallsworth-Pepin K."/>
            <person name="Delehaunty K."/>
            <person name="Markovic C."/>
            <person name="Minx P."/>
            <person name="Feng Y."/>
            <person name="Kremitzki C."/>
            <person name="Mitreva M."/>
            <person name="Glasscock J."/>
            <person name="Wylie T."/>
            <person name="Wohldmann P."/>
            <person name="Thiru P."/>
            <person name="Nhan M.N."/>
            <person name="Pohl C.S."/>
            <person name="Smith S.M."/>
            <person name="Hou S."/>
            <person name="Nefedov M."/>
            <person name="de Jong P.J."/>
            <person name="Renfree M.B."/>
            <person name="Mardis E.R."/>
            <person name="Wilson R.K."/>
        </authorList>
    </citation>
    <scope>NUCLEOTIDE SEQUENCE [LARGE SCALE GENOMIC DNA]</scope>
    <source>
        <strain evidence="6 7">Glennie</strain>
    </source>
</reference>
<dbReference type="GO" id="GO:0008009">
    <property type="term" value="F:chemokine activity"/>
    <property type="evidence" value="ECO:0000318"/>
    <property type="project" value="GO_Central"/>
</dbReference>
<dbReference type="InterPro" id="IPR033899">
    <property type="entry name" value="CXC_Chemokine_domain"/>
</dbReference>
<accession>A0A6I8PA82</accession>
<dbReference type="GO" id="GO:0005615">
    <property type="term" value="C:extracellular space"/>
    <property type="evidence" value="ECO:0000318"/>
    <property type="project" value="GO_Central"/>
</dbReference>
<dbReference type="AlphaFoldDB" id="A0A6I8PA82"/>
<dbReference type="PRINTS" id="PR00436">
    <property type="entry name" value="INTERLEUKIN8"/>
</dbReference>
<dbReference type="InterPro" id="IPR039809">
    <property type="entry name" value="Chemokine_b/g/d"/>
</dbReference>
<protein>
    <recommendedName>
        <fullName evidence="5">Chemokine interleukin-8-like domain-containing protein</fullName>
    </recommendedName>
</protein>
<reference evidence="6" key="3">
    <citation type="submission" date="2025-09" db="UniProtKB">
        <authorList>
            <consortium name="Ensembl"/>
        </authorList>
    </citation>
    <scope>IDENTIFICATION</scope>
    <source>
        <strain evidence="6">Glennie</strain>
    </source>
</reference>
<dbReference type="SMART" id="SM00199">
    <property type="entry name" value="SCY"/>
    <property type="match status" value="1"/>
</dbReference>
<evidence type="ECO:0000256" key="2">
    <source>
        <dbReference type="ARBA" id="ARBA00010665"/>
    </source>
</evidence>
<evidence type="ECO:0000313" key="7">
    <source>
        <dbReference type="Proteomes" id="UP000002279"/>
    </source>
</evidence>
<dbReference type="GO" id="GO:0071222">
    <property type="term" value="P:cellular response to lipopolysaccharide"/>
    <property type="evidence" value="ECO:0000318"/>
    <property type="project" value="GO_Central"/>
</dbReference>
<dbReference type="InterPro" id="IPR036048">
    <property type="entry name" value="Interleukin_8-like_sf"/>
</dbReference>
<dbReference type="GO" id="GO:0030593">
    <property type="term" value="P:neutrophil chemotaxis"/>
    <property type="evidence" value="ECO:0000318"/>
    <property type="project" value="GO_Central"/>
</dbReference>
<dbReference type="InterPro" id="IPR001089">
    <property type="entry name" value="Chemokine_CXC"/>
</dbReference>
<organism evidence="6 7">
    <name type="scientific">Ornithorhynchus anatinus</name>
    <name type="common">Duckbill platypus</name>
    <dbReference type="NCBI Taxonomy" id="9258"/>
    <lineage>
        <taxon>Eukaryota</taxon>
        <taxon>Metazoa</taxon>
        <taxon>Chordata</taxon>
        <taxon>Craniata</taxon>
        <taxon>Vertebrata</taxon>
        <taxon>Euteleostomi</taxon>
        <taxon>Mammalia</taxon>
        <taxon>Monotremata</taxon>
        <taxon>Ornithorhynchidae</taxon>
        <taxon>Ornithorhynchus</taxon>
    </lineage>
</organism>
<comment type="subcellular location">
    <subcellularLocation>
        <location evidence="1">Secreted</location>
    </subcellularLocation>
</comment>
<evidence type="ECO:0000313" key="6">
    <source>
        <dbReference type="Ensembl" id="ENSOANP00000049151.1"/>
    </source>
</evidence>
<keyword evidence="4" id="KW-0964">Secreted</keyword>
<dbReference type="InParanoid" id="A0A6I8PA82"/>
<dbReference type="InterPro" id="IPR001811">
    <property type="entry name" value="Chemokine_IL8-like_dom"/>
</dbReference>
<dbReference type="Bgee" id="ENSOANG00000040374">
    <property type="expression patterns" value="Expressed in endometrium and 1 other cell type or tissue"/>
</dbReference>